<feature type="compositionally biased region" description="Basic and acidic residues" evidence="1">
    <location>
        <begin position="11"/>
        <end position="26"/>
    </location>
</feature>
<dbReference type="AlphaFoldDB" id="A0ABD5RYE8"/>
<name>A0ABD5RYE8_9EURY</name>
<sequence>MSRTYRSPDSTPREDARATTPTLREDARATTSTLNYVLAIGIITVLMSGLLVATNDQLSGQRDAAAREAMRDIGDSLAGVLVE</sequence>
<evidence type="ECO:0000256" key="1">
    <source>
        <dbReference type="SAM" id="MobiDB-lite"/>
    </source>
</evidence>
<evidence type="ECO:0000313" key="3">
    <source>
        <dbReference type="EMBL" id="MFC6724264.1"/>
    </source>
</evidence>
<gene>
    <name evidence="3" type="ORF">ACFQE1_07730</name>
</gene>
<feature type="region of interest" description="Disordered" evidence="1">
    <location>
        <begin position="1"/>
        <end position="26"/>
    </location>
</feature>
<reference evidence="3 4" key="1">
    <citation type="journal article" date="2019" name="Int. J. Syst. Evol. Microbiol.">
        <title>The Global Catalogue of Microorganisms (GCM) 10K type strain sequencing project: providing services to taxonomists for standard genome sequencing and annotation.</title>
        <authorList>
            <consortium name="The Broad Institute Genomics Platform"/>
            <consortium name="The Broad Institute Genome Sequencing Center for Infectious Disease"/>
            <person name="Wu L."/>
            <person name="Ma J."/>
        </authorList>
    </citation>
    <scope>NUCLEOTIDE SEQUENCE [LARGE SCALE GENOMIC DNA]</scope>
    <source>
        <strain evidence="3 4">NBRC 111368</strain>
    </source>
</reference>
<keyword evidence="2" id="KW-0812">Transmembrane</keyword>
<dbReference type="InterPro" id="IPR055690">
    <property type="entry name" value="DUF7266"/>
</dbReference>
<dbReference type="EMBL" id="JBHSWU010000135">
    <property type="protein sequence ID" value="MFC6724264.1"/>
    <property type="molecule type" value="Genomic_DNA"/>
</dbReference>
<feature type="compositionally biased region" description="Polar residues" evidence="1">
    <location>
        <begin position="1"/>
        <end position="10"/>
    </location>
</feature>
<organism evidence="3 4">
    <name type="scientific">Halobium palmae</name>
    <dbReference type="NCBI Taxonomy" id="1776492"/>
    <lineage>
        <taxon>Archaea</taxon>
        <taxon>Methanobacteriati</taxon>
        <taxon>Methanobacteriota</taxon>
        <taxon>Stenosarchaea group</taxon>
        <taxon>Halobacteria</taxon>
        <taxon>Halobacteriales</taxon>
        <taxon>Haloferacaceae</taxon>
        <taxon>Halobium</taxon>
    </lineage>
</organism>
<evidence type="ECO:0000313" key="4">
    <source>
        <dbReference type="Proteomes" id="UP001596328"/>
    </source>
</evidence>
<dbReference type="Proteomes" id="UP001596328">
    <property type="component" value="Unassembled WGS sequence"/>
</dbReference>
<feature type="transmembrane region" description="Helical" evidence="2">
    <location>
        <begin position="33"/>
        <end position="53"/>
    </location>
</feature>
<evidence type="ECO:0000256" key="2">
    <source>
        <dbReference type="SAM" id="Phobius"/>
    </source>
</evidence>
<accession>A0ABD5RYE8</accession>
<protein>
    <submittedName>
        <fullName evidence="3">Uncharacterized protein</fullName>
    </submittedName>
</protein>
<feature type="non-terminal residue" evidence="3">
    <location>
        <position position="83"/>
    </location>
</feature>
<proteinExistence type="predicted"/>
<keyword evidence="4" id="KW-1185">Reference proteome</keyword>
<dbReference type="Pfam" id="PF23928">
    <property type="entry name" value="DUF7266"/>
    <property type="match status" value="1"/>
</dbReference>
<keyword evidence="2" id="KW-1133">Transmembrane helix</keyword>
<keyword evidence="2" id="KW-0472">Membrane</keyword>
<comment type="caution">
    <text evidence="3">The sequence shown here is derived from an EMBL/GenBank/DDBJ whole genome shotgun (WGS) entry which is preliminary data.</text>
</comment>